<name>A0A2I0X1Y5_9ASPA</name>
<proteinExistence type="predicted"/>
<dbReference type="EMBL" id="KZ502211">
    <property type="protein sequence ID" value="PKU81907.1"/>
    <property type="molecule type" value="Genomic_DNA"/>
</dbReference>
<reference evidence="1 2" key="1">
    <citation type="journal article" date="2016" name="Sci. Rep.">
        <title>The Dendrobium catenatum Lindl. genome sequence provides insights into polysaccharide synthase, floral development and adaptive evolution.</title>
        <authorList>
            <person name="Zhang G.Q."/>
            <person name="Xu Q."/>
            <person name="Bian C."/>
            <person name="Tsai W.C."/>
            <person name="Yeh C.M."/>
            <person name="Liu K.W."/>
            <person name="Yoshida K."/>
            <person name="Zhang L.S."/>
            <person name="Chang S.B."/>
            <person name="Chen F."/>
            <person name="Shi Y."/>
            <person name="Su Y.Y."/>
            <person name="Zhang Y.Q."/>
            <person name="Chen L.J."/>
            <person name="Yin Y."/>
            <person name="Lin M."/>
            <person name="Huang H."/>
            <person name="Deng H."/>
            <person name="Wang Z.W."/>
            <person name="Zhu S.L."/>
            <person name="Zhao X."/>
            <person name="Deng C."/>
            <person name="Niu S.C."/>
            <person name="Huang J."/>
            <person name="Wang M."/>
            <person name="Liu G.H."/>
            <person name="Yang H.J."/>
            <person name="Xiao X.J."/>
            <person name="Hsiao Y.Y."/>
            <person name="Wu W.L."/>
            <person name="Chen Y.Y."/>
            <person name="Mitsuda N."/>
            <person name="Ohme-Takagi M."/>
            <person name="Luo Y.B."/>
            <person name="Van de Peer Y."/>
            <person name="Liu Z.J."/>
        </authorList>
    </citation>
    <scope>NUCLEOTIDE SEQUENCE [LARGE SCALE GENOMIC DNA]</scope>
    <source>
        <tissue evidence="1">The whole plant</tissue>
    </source>
</reference>
<evidence type="ECO:0000313" key="1">
    <source>
        <dbReference type="EMBL" id="PKU81907.1"/>
    </source>
</evidence>
<sequence>MQSRITNGPFPLAQAFSRRLDVHRGGLRLGLAIGVGDPREGGAAWRCANGGFRLPGIGGCDWGCSRQRGKERWM</sequence>
<dbReference type="AlphaFoldDB" id="A0A2I0X1Y5"/>
<dbReference type="Proteomes" id="UP000233837">
    <property type="component" value="Unassembled WGS sequence"/>
</dbReference>
<reference evidence="1 2" key="2">
    <citation type="journal article" date="2017" name="Nature">
        <title>The Apostasia genome and the evolution of orchids.</title>
        <authorList>
            <person name="Zhang G.Q."/>
            <person name="Liu K.W."/>
            <person name="Li Z."/>
            <person name="Lohaus R."/>
            <person name="Hsiao Y.Y."/>
            <person name="Niu S.C."/>
            <person name="Wang J.Y."/>
            <person name="Lin Y.C."/>
            <person name="Xu Q."/>
            <person name="Chen L.J."/>
            <person name="Yoshida K."/>
            <person name="Fujiwara S."/>
            <person name="Wang Z.W."/>
            <person name="Zhang Y.Q."/>
            <person name="Mitsuda N."/>
            <person name="Wang M."/>
            <person name="Liu G.H."/>
            <person name="Pecoraro L."/>
            <person name="Huang H.X."/>
            <person name="Xiao X.J."/>
            <person name="Lin M."/>
            <person name="Wu X.Y."/>
            <person name="Wu W.L."/>
            <person name="Chen Y.Y."/>
            <person name="Chang S.B."/>
            <person name="Sakamoto S."/>
            <person name="Ohme-Takagi M."/>
            <person name="Yagi M."/>
            <person name="Zeng S.J."/>
            <person name="Shen C.Y."/>
            <person name="Yeh C.M."/>
            <person name="Luo Y.B."/>
            <person name="Tsai W.C."/>
            <person name="Van de Peer Y."/>
            <person name="Liu Z.J."/>
        </authorList>
    </citation>
    <scope>NUCLEOTIDE SEQUENCE [LARGE SCALE GENOMIC DNA]</scope>
    <source>
        <tissue evidence="1">The whole plant</tissue>
    </source>
</reference>
<protein>
    <submittedName>
        <fullName evidence="1">Uncharacterized protein</fullName>
    </submittedName>
</protein>
<keyword evidence="2" id="KW-1185">Reference proteome</keyword>
<organism evidence="1 2">
    <name type="scientific">Dendrobium catenatum</name>
    <dbReference type="NCBI Taxonomy" id="906689"/>
    <lineage>
        <taxon>Eukaryota</taxon>
        <taxon>Viridiplantae</taxon>
        <taxon>Streptophyta</taxon>
        <taxon>Embryophyta</taxon>
        <taxon>Tracheophyta</taxon>
        <taxon>Spermatophyta</taxon>
        <taxon>Magnoliopsida</taxon>
        <taxon>Liliopsida</taxon>
        <taxon>Asparagales</taxon>
        <taxon>Orchidaceae</taxon>
        <taxon>Epidendroideae</taxon>
        <taxon>Malaxideae</taxon>
        <taxon>Dendrobiinae</taxon>
        <taxon>Dendrobium</taxon>
    </lineage>
</organism>
<gene>
    <name evidence="1" type="ORF">MA16_Dca003924</name>
</gene>
<accession>A0A2I0X1Y5</accession>
<evidence type="ECO:0000313" key="2">
    <source>
        <dbReference type="Proteomes" id="UP000233837"/>
    </source>
</evidence>